<dbReference type="SUPFAM" id="SSF111347">
    <property type="entry name" value="Rap/Ran-GAP"/>
    <property type="match status" value="1"/>
</dbReference>
<dbReference type="PANTHER" id="PTHR21344:SF1">
    <property type="entry name" value="RAL GTPASE-ACTIVATING PROTEIN SUBUNIT BETA"/>
    <property type="match status" value="1"/>
</dbReference>
<feature type="domain" description="Ral GTPase-activating protein subunit alpha/beta N-terminal" evidence="2">
    <location>
        <begin position="130"/>
        <end position="242"/>
    </location>
</feature>
<keyword evidence="4" id="KW-1185">Reference proteome</keyword>
<dbReference type="InParanoid" id="A0A4W6FJN6"/>
<sequence length="1280" mass="141798">MDQSLSSGRGHVSVLSCFPPSVGRDIAVAVVKPLGAGLGNPDTQSLLRTDRQVKWTMEVLCYALTLPLDGDTVKLCVNVYTDWLMALVSPRDSVPPPISREPNLYAQKILRHLHSLFLPRSDQVSPVYLSLCQQVLCAVRSLARESTVMSRDTWESLLHFLLRFNHAMLAPPTAAAGSVSDLSMAVLLEVWLLSCSRCFPPRSLWQMCRQMLSSWRHQAAVVEQWSRVVGALTSRLLLLTFGPSFPQFKVPDEDAALIPADMDDYRIPQTWFKFLHMFSNPVDLSRPVVVASSPPSQEEVLRGGDAQLPHIFFRAMRGISSLVDAFLAHMLSVLPPLLPLPSQMSPLPHHWKASTHPPLSPPLLCSSPRPSPSPLRCNVDSLLHLFGSWLFDAALIHRDSVLHTHTVVVLGSLCTVTVKQWAAGRAEACGTLCRIFTCKKTAEDILPVYLSRYSSVYLFYLVLLQALQVCEGACPSVLASVLLNSTCLFCCDLRGVNLLLPSFISVLESVLLDRELLRFTTFVNLVDLRRASLLVLLSLLPLPLQFGPVRSEVHLNRQLSGNDVTAGNFLSLKPRLISALIGALQTESNASNTQVILAAMLNLVQDSALVQAAGQTQQVGLLHLLISVVIYCHLLTSTVLWVQFVRLLTQRLTTQWRNESAVCLSALEVLGGLAKVEVRVEESERRRAVSSVCSYIVFQCSRPPPLHSRELHSIIVAAFTCLNVWLTHHPTMLDHQECLSEVLEIVELGISGSKSRQEQEVKSKEKKELNPASLRVKEAAEATLSCVMQVSGVFQFVGGLLNEDALIGCSRLNDSSMKKFRYFVVDSSVILATLEPGPEQALCPSLMVLIRGPSGCHTWTLQLHLEPRKGTHTQQTLIPEHRRGALGDSGIQCDVKHRQFPENIDQVPSVKADLSIPGLNETITEEVQQQVECLRAVLKRQQQVDDWLQVRGRSVTMTTCRPPPPVTNFQTARLFLSNLGLLTPETLKDPGTGVLAQLVSLDSSLPGFSDDLRRLDQLPSRNCDSAFIFYMRAGQRTPAEVTHLSVSPVCLSPVCLSLTCLTFWGVFNGEKFVLMFTDALTELTFIVPSSSSLSECLMVSDEQVEPPTESPSRLPNHCDHSRDATPQPTVQTFKIKDLRSSLVGSKLLIVWCITLSITCLSLCPTPVLHLSITLSGSLSNVQLIFIHPLKTGLYRIGFHGNATSKLGLVVPLVNGSVVSKRSLGFLVRETVINWCHRRRLESDSAPPPHVRRKHMINDIILRYRSRRSEPAFYSDLFHNL</sequence>
<evidence type="ECO:0000313" key="3">
    <source>
        <dbReference type="Ensembl" id="ENSLCAP00010050486.1"/>
    </source>
</evidence>
<protein>
    <recommendedName>
        <fullName evidence="2">Ral GTPase-activating protein subunit alpha/beta N-terminal domain-containing protein</fullName>
    </recommendedName>
</protein>
<accession>A0A4W6FJN6</accession>
<dbReference type="STRING" id="8187.ENSLCAP00010050486"/>
<dbReference type="Proteomes" id="UP000314980">
    <property type="component" value="Unassembled WGS sequence"/>
</dbReference>
<dbReference type="GO" id="GO:0051056">
    <property type="term" value="P:regulation of small GTPase mediated signal transduction"/>
    <property type="evidence" value="ECO:0007669"/>
    <property type="project" value="InterPro"/>
</dbReference>
<dbReference type="InterPro" id="IPR039930">
    <property type="entry name" value="RALGAPB"/>
</dbReference>
<feature type="region of interest" description="Disordered" evidence="1">
    <location>
        <begin position="1106"/>
        <end position="1126"/>
    </location>
</feature>
<evidence type="ECO:0000313" key="4">
    <source>
        <dbReference type="Proteomes" id="UP000314980"/>
    </source>
</evidence>
<name>A0A4W6FJN6_LATCA</name>
<organism evidence="3 4">
    <name type="scientific">Lates calcarifer</name>
    <name type="common">Barramundi</name>
    <name type="synonym">Holocentrus calcarifer</name>
    <dbReference type="NCBI Taxonomy" id="8187"/>
    <lineage>
        <taxon>Eukaryota</taxon>
        <taxon>Metazoa</taxon>
        <taxon>Chordata</taxon>
        <taxon>Craniata</taxon>
        <taxon>Vertebrata</taxon>
        <taxon>Euteleostomi</taxon>
        <taxon>Actinopterygii</taxon>
        <taxon>Neopterygii</taxon>
        <taxon>Teleostei</taxon>
        <taxon>Neoteleostei</taxon>
        <taxon>Acanthomorphata</taxon>
        <taxon>Carangaria</taxon>
        <taxon>Carangaria incertae sedis</taxon>
        <taxon>Centropomidae</taxon>
        <taxon>Lates</taxon>
    </lineage>
</organism>
<reference evidence="4" key="1">
    <citation type="submission" date="2015-09" db="EMBL/GenBank/DDBJ databases">
        <authorList>
            <person name="Sai Rama Sridatta P."/>
        </authorList>
    </citation>
    <scope>NUCLEOTIDE SEQUENCE [LARGE SCALE GENOMIC DNA]</scope>
</reference>
<dbReference type="GeneTree" id="ENSGT00700000104550"/>
<evidence type="ECO:0000256" key="1">
    <source>
        <dbReference type="SAM" id="MobiDB-lite"/>
    </source>
</evidence>
<reference evidence="3" key="3">
    <citation type="submission" date="2025-09" db="UniProtKB">
        <authorList>
            <consortium name="Ensembl"/>
        </authorList>
    </citation>
    <scope>IDENTIFICATION</scope>
</reference>
<reference evidence="3" key="2">
    <citation type="submission" date="2025-08" db="UniProtKB">
        <authorList>
            <consortium name="Ensembl"/>
        </authorList>
    </citation>
    <scope>IDENTIFICATION</scope>
</reference>
<dbReference type="Pfam" id="PF20412">
    <property type="entry name" value="RALGAPB_N"/>
    <property type="match status" value="1"/>
</dbReference>
<proteinExistence type="predicted"/>
<dbReference type="PANTHER" id="PTHR21344">
    <property type="entry name" value="RAL GTPASE-ACTIVATING PROTEIN SUBUNIT BETA"/>
    <property type="match status" value="1"/>
</dbReference>
<dbReference type="GO" id="GO:0005096">
    <property type="term" value="F:GTPase activator activity"/>
    <property type="evidence" value="ECO:0007669"/>
    <property type="project" value="InterPro"/>
</dbReference>
<dbReference type="Ensembl" id="ENSLCAT00010051802.1">
    <property type="protein sequence ID" value="ENSLCAP00010050486.1"/>
    <property type="gene ID" value="ENSLCAG00010023550.1"/>
</dbReference>
<evidence type="ECO:0000259" key="2">
    <source>
        <dbReference type="Pfam" id="PF20412"/>
    </source>
</evidence>
<dbReference type="AlphaFoldDB" id="A0A4W6FJN6"/>
<dbReference type="InterPro" id="IPR046859">
    <property type="entry name" value="RGPA/RALGAPB_N"/>
</dbReference>
<dbReference type="InterPro" id="IPR035974">
    <property type="entry name" value="Rap/Ran-GAP_sf"/>
</dbReference>